<feature type="compositionally biased region" description="Polar residues" evidence="5">
    <location>
        <begin position="19"/>
        <end position="35"/>
    </location>
</feature>
<proteinExistence type="inferred from homology"/>
<evidence type="ECO:0000313" key="6">
    <source>
        <dbReference type="Proteomes" id="UP000887565"/>
    </source>
</evidence>
<dbReference type="EC" id="2.7.7.19" evidence="2"/>
<dbReference type="Proteomes" id="UP000887565">
    <property type="component" value="Unplaced"/>
</dbReference>
<keyword evidence="3" id="KW-0808">Transferase</keyword>
<evidence type="ECO:0000256" key="4">
    <source>
        <dbReference type="ARBA" id="ARBA00047933"/>
    </source>
</evidence>
<dbReference type="AlphaFoldDB" id="A0A915JDH5"/>
<comment type="similarity">
    <text evidence="1">Belongs to the TENT family.</text>
</comment>
<comment type="catalytic activity">
    <reaction evidence="4">
        <text>RNA(n) + ATP = RNA(n)-3'-adenine ribonucleotide + diphosphate</text>
        <dbReference type="Rhea" id="RHEA:11332"/>
        <dbReference type="Rhea" id="RHEA-COMP:14527"/>
        <dbReference type="Rhea" id="RHEA-COMP:17347"/>
        <dbReference type="ChEBI" id="CHEBI:30616"/>
        <dbReference type="ChEBI" id="CHEBI:33019"/>
        <dbReference type="ChEBI" id="CHEBI:140395"/>
        <dbReference type="ChEBI" id="CHEBI:173115"/>
        <dbReference type="EC" id="2.7.7.19"/>
    </reaction>
    <physiologicalReaction direction="left-to-right" evidence="4">
        <dbReference type="Rhea" id="RHEA:11333"/>
    </physiologicalReaction>
</comment>
<dbReference type="SMART" id="SM01153">
    <property type="entry name" value="DUF1693"/>
    <property type="match status" value="1"/>
</dbReference>
<dbReference type="PANTHER" id="PTHR12974">
    <property type="entry name" value="PRION-LIKE- Q/N-RICH -DOMAIN-BEARING PROTEIN PROTEIN 44"/>
    <property type="match status" value="1"/>
</dbReference>
<accession>A0A915JDH5</accession>
<dbReference type="GO" id="GO:0003723">
    <property type="term" value="F:RNA binding"/>
    <property type="evidence" value="ECO:0007669"/>
    <property type="project" value="TreeGrafter"/>
</dbReference>
<evidence type="ECO:0000256" key="1">
    <source>
        <dbReference type="ARBA" id="ARBA00007631"/>
    </source>
</evidence>
<dbReference type="Pfam" id="PF07984">
    <property type="entry name" value="NTP_transf_7"/>
    <property type="match status" value="1"/>
</dbReference>
<protein>
    <recommendedName>
        <fullName evidence="2">polynucleotide adenylyltransferase</fullName>
        <ecNumber evidence="2">2.7.7.19</ecNumber>
    </recommendedName>
</protein>
<dbReference type="GO" id="GO:0048255">
    <property type="term" value="P:mRNA stabilization"/>
    <property type="evidence" value="ECO:0007669"/>
    <property type="project" value="TreeGrafter"/>
</dbReference>
<name>A0A915JDH5_ROMCU</name>
<dbReference type="OMA" id="FIRCVIR"/>
<feature type="compositionally biased region" description="Low complexity" evidence="5">
    <location>
        <begin position="7"/>
        <end position="18"/>
    </location>
</feature>
<evidence type="ECO:0000256" key="5">
    <source>
        <dbReference type="SAM" id="MobiDB-lite"/>
    </source>
</evidence>
<feature type="region of interest" description="Disordered" evidence="5">
    <location>
        <begin position="1"/>
        <end position="35"/>
    </location>
</feature>
<dbReference type="WBParaSite" id="nRc.2.0.1.t24222-RA">
    <property type="protein sequence ID" value="nRc.2.0.1.t24222-RA"/>
    <property type="gene ID" value="nRc.2.0.1.g24222"/>
</dbReference>
<sequence>MTSVGHYQQQRQKNKNYNSYCGSTNEKQRNNSCSSYKRAPRFQNRSNICQEKSNQAILNTDQAPFSPCEYFFQMTRLYAVMQEPLEVHGRGNFPTLYVCLRRFIRCVIRRLDERGLKVKRVKLNGGAASYVLATKTLPSYNDIDLIFDVDLLAPTSSGVAPSPSNLAAKFDLIKHSVFDALIEFLPQGVNRSKMCAGSMKTAYVRKMVKVCDGFGDTGPCLVDPKTKPTTDLWSLISLNNNQGRFLELKFVERMRRQFEFSVDSFQIDLDPIIKRDRLRSYDDDSVLSEPFTNEDGEKMIIKAESMYGDFQLALKHLDQMLIDTVSFFRI</sequence>
<evidence type="ECO:0000256" key="3">
    <source>
        <dbReference type="ARBA" id="ARBA00022679"/>
    </source>
</evidence>
<evidence type="ECO:0000256" key="2">
    <source>
        <dbReference type="ARBA" id="ARBA00012388"/>
    </source>
</evidence>
<keyword evidence="6" id="KW-1185">Reference proteome</keyword>
<dbReference type="InterPro" id="IPR012937">
    <property type="entry name" value="TET5"/>
</dbReference>
<evidence type="ECO:0000313" key="7">
    <source>
        <dbReference type="WBParaSite" id="nRc.2.0.1.t24222-RA"/>
    </source>
</evidence>
<dbReference type="GO" id="GO:1990817">
    <property type="term" value="F:poly(A) RNA polymerase activity"/>
    <property type="evidence" value="ECO:0007669"/>
    <property type="project" value="UniProtKB-EC"/>
</dbReference>
<dbReference type="PANTHER" id="PTHR12974:SF36">
    <property type="entry name" value="POLYNUCLEOTIDE ADENYLYLTRANSFERASE"/>
    <property type="match status" value="1"/>
</dbReference>
<organism evidence="6 7">
    <name type="scientific">Romanomermis culicivorax</name>
    <name type="common">Nematode worm</name>
    <dbReference type="NCBI Taxonomy" id="13658"/>
    <lineage>
        <taxon>Eukaryota</taxon>
        <taxon>Metazoa</taxon>
        <taxon>Ecdysozoa</taxon>
        <taxon>Nematoda</taxon>
        <taxon>Enoplea</taxon>
        <taxon>Dorylaimia</taxon>
        <taxon>Mermithida</taxon>
        <taxon>Mermithoidea</taxon>
        <taxon>Mermithidae</taxon>
        <taxon>Romanomermis</taxon>
    </lineage>
</organism>
<reference evidence="7" key="1">
    <citation type="submission" date="2022-11" db="UniProtKB">
        <authorList>
            <consortium name="WormBaseParasite"/>
        </authorList>
    </citation>
    <scope>IDENTIFICATION</scope>
</reference>